<dbReference type="InterPro" id="IPR036890">
    <property type="entry name" value="HATPase_C_sf"/>
</dbReference>
<sequence length="420" mass="46663">MARRRSLQRRLTGWLAGYALLLAAAVFAHGVLVNEHAERLLWDALLQIELEQHLRHQREQPGYRWRDTATVQLYRSGDPAIPGPLRGLDEGVHDELLLRGRQTVVLVRDVDGVRHTLVLDITDLEDREYALALFMIGSAVVLVLVLVLLMGWSLRRALRPLAGLAADIARLVPDRPGQQVRPSADATEELRVISGAVNDYLARHDRFIERERLFIDTASHELRTPTAVITGAIDLALQQPGLPDGARAQMLRAQRTARSVEQLISLLLVLAKDPGRLASSSDRIELDELIPEIIDDHRYLMQGKQLAVDASGVQRCEIQAPISIVQAAIGNLLRNAIENSDRGEIRVALSADATLTIDDPGHGMTPEEIARIYAQMARTAGRDGGGLGLDLLARICEHLGWELRFESEPERGTRTILRLR</sequence>
<dbReference type="Proteomes" id="UP001160550">
    <property type="component" value="Unassembled WGS sequence"/>
</dbReference>
<evidence type="ECO:0000256" key="3">
    <source>
        <dbReference type="ARBA" id="ARBA00022553"/>
    </source>
</evidence>
<keyword evidence="4" id="KW-0808">Transferase</keyword>
<keyword evidence="8" id="KW-0472">Membrane</keyword>
<dbReference type="EMBL" id="JARYGX010000003">
    <property type="protein sequence ID" value="MDH7451675.1"/>
    <property type="molecule type" value="Genomic_DNA"/>
</dbReference>
<gene>
    <name evidence="10" type="ORF">QF205_01090</name>
</gene>
<comment type="catalytic activity">
    <reaction evidence="1">
        <text>ATP + protein L-histidine = ADP + protein N-phospho-L-histidine.</text>
        <dbReference type="EC" id="2.7.13.3"/>
    </reaction>
</comment>
<evidence type="ECO:0000256" key="5">
    <source>
        <dbReference type="ARBA" id="ARBA00022692"/>
    </source>
</evidence>
<name>A0ABT6MN03_9GAMM</name>
<keyword evidence="3" id="KW-0597">Phosphoprotein</keyword>
<proteinExistence type="predicted"/>
<reference evidence="10" key="1">
    <citation type="journal article" date="2007" name="Int. J. Syst. Evol. Microbiol.">
        <title>Luteimonas composti sp. nov., a moderately thermophilic bacterium isolated from food waste.</title>
        <authorList>
            <person name="Young C.C."/>
            <person name="Kampfer P."/>
            <person name="Chen W.M."/>
            <person name="Yen W.S."/>
            <person name="Arun A.B."/>
            <person name="Lai W.A."/>
            <person name="Shen F.T."/>
            <person name="Rekha P.D."/>
            <person name="Lin K.Y."/>
            <person name="Chou J.H."/>
        </authorList>
    </citation>
    <scope>NUCLEOTIDE SEQUENCE</scope>
    <source>
        <strain evidence="10">CC-YY355</strain>
    </source>
</reference>
<dbReference type="InterPro" id="IPR036097">
    <property type="entry name" value="HisK_dim/P_sf"/>
</dbReference>
<reference evidence="10" key="2">
    <citation type="submission" date="2023-04" db="EMBL/GenBank/DDBJ databases">
        <authorList>
            <person name="Sun J.-Q."/>
        </authorList>
    </citation>
    <scope>NUCLEOTIDE SEQUENCE</scope>
    <source>
        <strain evidence="10">CC-YY355</strain>
    </source>
</reference>
<evidence type="ECO:0000259" key="9">
    <source>
        <dbReference type="PROSITE" id="PS50109"/>
    </source>
</evidence>
<dbReference type="PANTHER" id="PTHR45436">
    <property type="entry name" value="SENSOR HISTIDINE KINASE YKOH"/>
    <property type="match status" value="1"/>
</dbReference>
<dbReference type="SUPFAM" id="SSF55874">
    <property type="entry name" value="ATPase domain of HSP90 chaperone/DNA topoisomerase II/histidine kinase"/>
    <property type="match status" value="1"/>
</dbReference>
<accession>A0ABT6MN03</accession>
<keyword evidence="5 8" id="KW-0812">Transmembrane</keyword>
<dbReference type="InterPro" id="IPR003594">
    <property type="entry name" value="HATPase_dom"/>
</dbReference>
<dbReference type="SUPFAM" id="SSF47384">
    <property type="entry name" value="Homodimeric domain of signal transducing histidine kinase"/>
    <property type="match status" value="1"/>
</dbReference>
<dbReference type="SMART" id="SM00387">
    <property type="entry name" value="HATPase_c"/>
    <property type="match status" value="1"/>
</dbReference>
<evidence type="ECO:0000256" key="8">
    <source>
        <dbReference type="SAM" id="Phobius"/>
    </source>
</evidence>
<dbReference type="InterPro" id="IPR050428">
    <property type="entry name" value="TCS_sensor_his_kinase"/>
</dbReference>
<evidence type="ECO:0000256" key="7">
    <source>
        <dbReference type="ARBA" id="ARBA00022989"/>
    </source>
</evidence>
<organism evidence="10 11">
    <name type="scientific">Luteimonas composti</name>
    <dbReference type="NCBI Taxonomy" id="398257"/>
    <lineage>
        <taxon>Bacteria</taxon>
        <taxon>Pseudomonadati</taxon>
        <taxon>Pseudomonadota</taxon>
        <taxon>Gammaproteobacteria</taxon>
        <taxon>Lysobacterales</taxon>
        <taxon>Lysobacteraceae</taxon>
        <taxon>Luteimonas</taxon>
    </lineage>
</organism>
<evidence type="ECO:0000256" key="1">
    <source>
        <dbReference type="ARBA" id="ARBA00000085"/>
    </source>
</evidence>
<keyword evidence="11" id="KW-1185">Reference proteome</keyword>
<dbReference type="RefSeq" id="WP_280940877.1">
    <property type="nucleotide sequence ID" value="NZ_JARYGX010000003.1"/>
</dbReference>
<evidence type="ECO:0000256" key="6">
    <source>
        <dbReference type="ARBA" id="ARBA00022777"/>
    </source>
</evidence>
<feature type="transmembrane region" description="Helical" evidence="8">
    <location>
        <begin position="129"/>
        <end position="152"/>
    </location>
</feature>
<dbReference type="CDD" id="cd00082">
    <property type="entry name" value="HisKA"/>
    <property type="match status" value="1"/>
</dbReference>
<evidence type="ECO:0000313" key="10">
    <source>
        <dbReference type="EMBL" id="MDH7451675.1"/>
    </source>
</evidence>
<keyword evidence="7 8" id="KW-1133">Transmembrane helix</keyword>
<dbReference type="InterPro" id="IPR003661">
    <property type="entry name" value="HisK_dim/P_dom"/>
</dbReference>
<comment type="caution">
    <text evidence="10">The sequence shown here is derived from an EMBL/GenBank/DDBJ whole genome shotgun (WGS) entry which is preliminary data.</text>
</comment>
<dbReference type="Gene3D" id="1.10.287.130">
    <property type="match status" value="1"/>
</dbReference>
<dbReference type="Pfam" id="PF00512">
    <property type="entry name" value="HisKA"/>
    <property type="match status" value="1"/>
</dbReference>
<keyword evidence="6 10" id="KW-0418">Kinase</keyword>
<evidence type="ECO:0000256" key="4">
    <source>
        <dbReference type="ARBA" id="ARBA00022679"/>
    </source>
</evidence>
<dbReference type="EC" id="2.7.13.3" evidence="2"/>
<dbReference type="GO" id="GO:0016301">
    <property type="term" value="F:kinase activity"/>
    <property type="evidence" value="ECO:0007669"/>
    <property type="project" value="UniProtKB-KW"/>
</dbReference>
<evidence type="ECO:0000256" key="2">
    <source>
        <dbReference type="ARBA" id="ARBA00012438"/>
    </source>
</evidence>
<evidence type="ECO:0000313" key="11">
    <source>
        <dbReference type="Proteomes" id="UP001160550"/>
    </source>
</evidence>
<dbReference type="Pfam" id="PF02518">
    <property type="entry name" value="HATPase_c"/>
    <property type="match status" value="1"/>
</dbReference>
<dbReference type="PROSITE" id="PS50109">
    <property type="entry name" value="HIS_KIN"/>
    <property type="match status" value="1"/>
</dbReference>
<feature type="domain" description="Histidine kinase" evidence="9">
    <location>
        <begin position="217"/>
        <end position="420"/>
    </location>
</feature>
<dbReference type="InterPro" id="IPR005467">
    <property type="entry name" value="His_kinase_dom"/>
</dbReference>
<dbReference type="PANTHER" id="PTHR45436:SF16">
    <property type="entry name" value="HISTIDINE KINASE"/>
    <property type="match status" value="1"/>
</dbReference>
<dbReference type="SMART" id="SM00388">
    <property type="entry name" value="HisKA"/>
    <property type="match status" value="1"/>
</dbReference>
<dbReference type="Gene3D" id="3.30.565.10">
    <property type="entry name" value="Histidine kinase-like ATPase, C-terminal domain"/>
    <property type="match status" value="1"/>
</dbReference>
<protein>
    <recommendedName>
        <fullName evidence="2">histidine kinase</fullName>
        <ecNumber evidence="2">2.7.13.3</ecNumber>
    </recommendedName>
</protein>